<evidence type="ECO:0000313" key="2">
    <source>
        <dbReference type="EMBL" id="GBP46423.1"/>
    </source>
</evidence>
<evidence type="ECO:0000256" key="1">
    <source>
        <dbReference type="SAM" id="MobiDB-lite"/>
    </source>
</evidence>
<comment type="caution">
    <text evidence="2">The sequence shown here is derived from an EMBL/GenBank/DDBJ whole genome shotgun (WGS) entry which is preliminary data.</text>
</comment>
<dbReference type="Proteomes" id="UP000299102">
    <property type="component" value="Unassembled WGS sequence"/>
</dbReference>
<feature type="compositionally biased region" description="Basic and acidic residues" evidence="1">
    <location>
        <begin position="21"/>
        <end position="39"/>
    </location>
</feature>
<feature type="region of interest" description="Disordered" evidence="1">
    <location>
        <begin position="20"/>
        <end position="56"/>
    </location>
</feature>
<proteinExistence type="predicted"/>
<gene>
    <name evidence="2" type="ORF">EVAR_95123_1</name>
</gene>
<dbReference type="EMBL" id="BGZK01000483">
    <property type="protein sequence ID" value="GBP46423.1"/>
    <property type="molecule type" value="Genomic_DNA"/>
</dbReference>
<accession>A0A4C1W5X9</accession>
<keyword evidence="3" id="KW-1185">Reference proteome</keyword>
<dbReference type="AlphaFoldDB" id="A0A4C1W5X9"/>
<protein>
    <submittedName>
        <fullName evidence="2">Uncharacterized protein</fullName>
    </submittedName>
</protein>
<sequence length="75" mass="8536">MFEEKKRTSDGSLVAKSLAFKSKDMTSDPDRVRLPERRQRSPVVRPAGLARRPREGCRGKTVPFIHNVGMKRTVL</sequence>
<organism evidence="2 3">
    <name type="scientific">Eumeta variegata</name>
    <name type="common">Bagworm moth</name>
    <name type="synonym">Eumeta japonica</name>
    <dbReference type="NCBI Taxonomy" id="151549"/>
    <lineage>
        <taxon>Eukaryota</taxon>
        <taxon>Metazoa</taxon>
        <taxon>Ecdysozoa</taxon>
        <taxon>Arthropoda</taxon>
        <taxon>Hexapoda</taxon>
        <taxon>Insecta</taxon>
        <taxon>Pterygota</taxon>
        <taxon>Neoptera</taxon>
        <taxon>Endopterygota</taxon>
        <taxon>Lepidoptera</taxon>
        <taxon>Glossata</taxon>
        <taxon>Ditrysia</taxon>
        <taxon>Tineoidea</taxon>
        <taxon>Psychidae</taxon>
        <taxon>Oiketicinae</taxon>
        <taxon>Eumeta</taxon>
    </lineage>
</organism>
<name>A0A4C1W5X9_EUMVA</name>
<reference evidence="2 3" key="1">
    <citation type="journal article" date="2019" name="Commun. Biol.">
        <title>The bagworm genome reveals a unique fibroin gene that provides high tensile strength.</title>
        <authorList>
            <person name="Kono N."/>
            <person name="Nakamura H."/>
            <person name="Ohtoshi R."/>
            <person name="Tomita M."/>
            <person name="Numata K."/>
            <person name="Arakawa K."/>
        </authorList>
    </citation>
    <scope>NUCLEOTIDE SEQUENCE [LARGE SCALE GENOMIC DNA]</scope>
</reference>
<evidence type="ECO:0000313" key="3">
    <source>
        <dbReference type="Proteomes" id="UP000299102"/>
    </source>
</evidence>